<name>A0ABR4PMZ2_9HELO</name>
<keyword evidence="3" id="KW-1185">Reference proteome</keyword>
<comment type="caution">
    <text evidence="2">The sequence shown here is derived from an EMBL/GenBank/DDBJ whole genome shotgun (WGS) entry which is preliminary data.</text>
</comment>
<organism evidence="2 3">
    <name type="scientific">Phlyctema vagabunda</name>
    <dbReference type="NCBI Taxonomy" id="108571"/>
    <lineage>
        <taxon>Eukaryota</taxon>
        <taxon>Fungi</taxon>
        <taxon>Dikarya</taxon>
        <taxon>Ascomycota</taxon>
        <taxon>Pezizomycotina</taxon>
        <taxon>Leotiomycetes</taxon>
        <taxon>Helotiales</taxon>
        <taxon>Dermateaceae</taxon>
        <taxon>Phlyctema</taxon>
    </lineage>
</organism>
<proteinExistence type="predicted"/>
<dbReference type="EMBL" id="JBFCZG010000003">
    <property type="protein sequence ID" value="KAL3424462.1"/>
    <property type="molecule type" value="Genomic_DNA"/>
</dbReference>
<gene>
    <name evidence="2" type="ORF">PVAG01_03743</name>
</gene>
<sequence>MATIVFVYTRTAIQAAKRNAQMHREADGGQINWHNESLRRHGKLDPPEAQGTVEQLAGLAKDNLNRVKALGKTETEEEMKVRERAAKGKAGRE</sequence>
<evidence type="ECO:0000313" key="3">
    <source>
        <dbReference type="Proteomes" id="UP001629113"/>
    </source>
</evidence>
<accession>A0ABR4PMZ2</accession>
<reference evidence="2 3" key="1">
    <citation type="submission" date="2024-06" db="EMBL/GenBank/DDBJ databases">
        <title>Complete genome of Phlyctema vagabunda strain 19-DSS-EL-015.</title>
        <authorList>
            <person name="Fiorenzani C."/>
        </authorList>
    </citation>
    <scope>NUCLEOTIDE SEQUENCE [LARGE SCALE GENOMIC DNA]</scope>
    <source>
        <strain evidence="2 3">19-DSS-EL-015</strain>
    </source>
</reference>
<feature type="region of interest" description="Disordered" evidence="1">
    <location>
        <begin position="71"/>
        <end position="93"/>
    </location>
</feature>
<evidence type="ECO:0000256" key="1">
    <source>
        <dbReference type="SAM" id="MobiDB-lite"/>
    </source>
</evidence>
<protein>
    <submittedName>
        <fullName evidence="2">Uncharacterized protein</fullName>
    </submittedName>
</protein>
<evidence type="ECO:0000313" key="2">
    <source>
        <dbReference type="EMBL" id="KAL3424462.1"/>
    </source>
</evidence>
<dbReference type="Proteomes" id="UP001629113">
    <property type="component" value="Unassembled WGS sequence"/>
</dbReference>